<feature type="transmembrane region" description="Helical" evidence="1">
    <location>
        <begin position="389"/>
        <end position="417"/>
    </location>
</feature>
<accession>A0AB33JTD0</accession>
<evidence type="ECO:0008006" key="3">
    <source>
        <dbReference type="Google" id="ProtNLM"/>
    </source>
</evidence>
<sequence>MASTITGMNTGSPTCPGCASPLGPAPVARCPQCRLPLLGADAAALWRVTLTLASLDAQRQSLLLHRDHLLAGLRARQDLPDPPPHAPYVPPTGREVSGPSAQTVLLVLGGLLVGIAALVFTVVSWGRLDLGVKALILAAVTVCALLAPLPLRRRGLTATAETAAALGLSLVLLDWYATRAVGLVALDRIDAAGYWAAATVLTAAGAAAYGAAVRLRGPLPAALLLLQLPCLLAALAIDASPTGLAVACLATALLDLALTARVTAPVYATAQVYAAAGWALLGGLPAGGRLVDAATFADARPSCLPLALLAGLGLAVALSPALPVPLLATEPRTVAAAVAGAALLTGVGGSLRFALPTDWIAAGYAIPGALLALACVLALTAAQPRHDSAWLGLLCLAGATLVLAQLSCLPALVTAYFGPAARWGSTWFGWDATHAAWALAPVPFALPWLLVAVLGAAAARCARTGRRPAARQLSGAALAIAAPVVLLLPAVLQLPLRAGAAWAVLLAAGATAALVRRPDGPAAALVLVAPSTVAAVLRAGADRPTTIAVWSVLAVLAALLAATLPVRWASAPAVAAVLALAVVAVTAGTTAGLAPHQYAFAVLAVTALSVPAATRRGGLGLAVELSGYALTPLALVLTAGHPDASSLLLTVAGLLALGVAALRPDSRRLAGPAAAALLILASWVRLVLAEVTAPEPYTVSVAVAALTIGHLRRRREPSAPSWTTYGPGLGTALLPSLLATWTDPHWPRPLLLGAFALALTVFGARRLLRAPLVLGAGTLLLVACHELAPLVVQVLDVLPRWLPLAAAGLLLLVLGATYEQRLRDARRAREGLRRMA</sequence>
<feature type="transmembrane region" description="Helical" evidence="1">
    <location>
        <begin position="437"/>
        <end position="461"/>
    </location>
</feature>
<feature type="transmembrane region" description="Helical" evidence="1">
    <location>
        <begin position="104"/>
        <end position="126"/>
    </location>
</feature>
<feature type="transmembrane region" description="Helical" evidence="1">
    <location>
        <begin position="573"/>
        <end position="591"/>
    </location>
</feature>
<feature type="transmembrane region" description="Helical" evidence="1">
    <location>
        <begin position="801"/>
        <end position="818"/>
    </location>
</feature>
<keyword evidence="1" id="KW-1133">Transmembrane helix</keyword>
<reference evidence="2" key="1">
    <citation type="submission" date="2024-07" db="EMBL/GenBank/DDBJ databases">
        <title>Complete genome sequences of cellulolytic bacteria, Kitasatospora sp. CMC57 and Streptomyces sp. CMC78, isolated from Japanese agricultural soil.</title>
        <authorList>
            <person name="Hashimoto T."/>
            <person name="Ito M."/>
            <person name="Iwamoto M."/>
            <person name="Fukahori D."/>
            <person name="Shoda T."/>
            <person name="Sakoda M."/>
            <person name="Morohoshi T."/>
            <person name="Mitsuboshi M."/>
            <person name="Nishizawa T."/>
        </authorList>
    </citation>
    <scope>NUCLEOTIDE SEQUENCE</scope>
    <source>
        <strain evidence="2">CMC57</strain>
    </source>
</reference>
<feature type="transmembrane region" description="Helical" evidence="1">
    <location>
        <begin position="473"/>
        <end position="492"/>
    </location>
</feature>
<feature type="transmembrane region" description="Helical" evidence="1">
    <location>
        <begin position="243"/>
        <end position="260"/>
    </location>
</feature>
<name>A0AB33JTD0_9ACTN</name>
<feature type="transmembrane region" description="Helical" evidence="1">
    <location>
        <begin position="772"/>
        <end position="795"/>
    </location>
</feature>
<evidence type="ECO:0000313" key="2">
    <source>
        <dbReference type="EMBL" id="BFP43830.1"/>
    </source>
</evidence>
<feature type="transmembrane region" description="Helical" evidence="1">
    <location>
        <begin position="669"/>
        <end position="688"/>
    </location>
</feature>
<feature type="transmembrane region" description="Helical" evidence="1">
    <location>
        <begin position="644"/>
        <end position="662"/>
    </location>
</feature>
<proteinExistence type="predicted"/>
<dbReference type="InterPro" id="IPR058062">
    <property type="entry name" value="SCO7613_C"/>
</dbReference>
<feature type="transmembrane region" description="Helical" evidence="1">
    <location>
        <begin position="547"/>
        <end position="566"/>
    </location>
</feature>
<feature type="transmembrane region" description="Helical" evidence="1">
    <location>
        <begin position="748"/>
        <end position="765"/>
    </location>
</feature>
<feature type="transmembrane region" description="Helical" evidence="1">
    <location>
        <begin position="306"/>
        <end position="327"/>
    </location>
</feature>
<dbReference type="NCBIfam" id="NF047321">
    <property type="entry name" value="SCO7613_CTERM"/>
    <property type="match status" value="1"/>
</dbReference>
<keyword evidence="1" id="KW-0472">Membrane</keyword>
<feature type="transmembrane region" description="Helical" evidence="1">
    <location>
        <begin position="132"/>
        <end position="151"/>
    </location>
</feature>
<feature type="transmembrane region" description="Helical" evidence="1">
    <location>
        <begin position="219"/>
        <end position="237"/>
    </location>
</feature>
<feature type="transmembrane region" description="Helical" evidence="1">
    <location>
        <begin position="334"/>
        <end position="355"/>
    </location>
</feature>
<protein>
    <recommendedName>
        <fullName evidence="3">Integral membrane protein</fullName>
    </recommendedName>
</protein>
<keyword evidence="1" id="KW-0812">Transmembrane</keyword>
<dbReference type="AlphaFoldDB" id="A0AB33JTD0"/>
<feature type="transmembrane region" description="Helical" evidence="1">
    <location>
        <begin position="621"/>
        <end position="638"/>
    </location>
</feature>
<feature type="transmembrane region" description="Helical" evidence="1">
    <location>
        <begin position="163"/>
        <end position="186"/>
    </location>
</feature>
<dbReference type="EMBL" id="AP035881">
    <property type="protein sequence ID" value="BFP43830.1"/>
    <property type="molecule type" value="Genomic_DNA"/>
</dbReference>
<gene>
    <name evidence="2" type="ORF">KCMC57_01980</name>
</gene>
<evidence type="ECO:0000256" key="1">
    <source>
        <dbReference type="SAM" id="Phobius"/>
    </source>
</evidence>
<feature type="transmembrane region" description="Helical" evidence="1">
    <location>
        <begin position="267"/>
        <end position="286"/>
    </location>
</feature>
<feature type="transmembrane region" description="Helical" evidence="1">
    <location>
        <begin position="498"/>
        <end position="515"/>
    </location>
</feature>
<feature type="transmembrane region" description="Helical" evidence="1">
    <location>
        <begin position="361"/>
        <end position="382"/>
    </location>
</feature>
<feature type="transmembrane region" description="Helical" evidence="1">
    <location>
        <begin position="192"/>
        <end position="212"/>
    </location>
</feature>
<organism evidence="2">
    <name type="scientific">Kitasatospora sp. CMC57</name>
    <dbReference type="NCBI Taxonomy" id="3231513"/>
    <lineage>
        <taxon>Bacteria</taxon>
        <taxon>Bacillati</taxon>
        <taxon>Actinomycetota</taxon>
        <taxon>Actinomycetes</taxon>
        <taxon>Kitasatosporales</taxon>
        <taxon>Streptomycetaceae</taxon>
        <taxon>Kitasatospora</taxon>
    </lineage>
</organism>